<dbReference type="EMBL" id="CP047895">
    <property type="protein sequence ID" value="QHL91679.1"/>
    <property type="molecule type" value="Genomic_DNA"/>
</dbReference>
<gene>
    <name evidence="8" type="ORF">GVO57_13840</name>
</gene>
<feature type="transmembrane region" description="Helical" evidence="7">
    <location>
        <begin position="78"/>
        <end position="100"/>
    </location>
</feature>
<sequence>MFGYFIGALPDFLAYFAAAVTLAALFLFVYVRLTPHRELALIRDGNSAAATQLSGTFLGFAIPVATVIAHSVSIPDMMLWGAVAAMVQLLVFLVIARLVFAGISARIAEGCTASGIFVGGIGLGIGILQAACMIP</sequence>
<keyword evidence="5 7" id="KW-1133">Transmembrane helix</keyword>
<evidence type="ECO:0000256" key="7">
    <source>
        <dbReference type="SAM" id="Phobius"/>
    </source>
</evidence>
<evidence type="ECO:0000256" key="6">
    <source>
        <dbReference type="ARBA" id="ARBA00023136"/>
    </source>
</evidence>
<evidence type="ECO:0000256" key="4">
    <source>
        <dbReference type="ARBA" id="ARBA00022692"/>
    </source>
</evidence>
<dbReference type="RefSeq" id="WP_160593715.1">
    <property type="nucleotide sequence ID" value="NZ_CP047895.1"/>
</dbReference>
<dbReference type="Proteomes" id="UP000464468">
    <property type="component" value="Chromosome"/>
</dbReference>
<evidence type="ECO:0000256" key="3">
    <source>
        <dbReference type="ARBA" id="ARBA00022475"/>
    </source>
</evidence>
<feature type="transmembrane region" description="Helical" evidence="7">
    <location>
        <begin position="112"/>
        <end position="131"/>
    </location>
</feature>
<evidence type="ECO:0000256" key="2">
    <source>
        <dbReference type="ARBA" id="ARBA00005779"/>
    </source>
</evidence>
<dbReference type="GO" id="GO:0005886">
    <property type="term" value="C:plasma membrane"/>
    <property type="evidence" value="ECO:0007669"/>
    <property type="project" value="UniProtKB-SubCell"/>
</dbReference>
<dbReference type="Pfam" id="PF03994">
    <property type="entry name" value="DUF350"/>
    <property type="match status" value="1"/>
</dbReference>
<feature type="transmembrane region" description="Helical" evidence="7">
    <location>
        <begin position="53"/>
        <end position="72"/>
    </location>
</feature>
<reference evidence="8 9" key="1">
    <citation type="submission" date="2020-01" db="EMBL/GenBank/DDBJ databases">
        <title>Sphingomonas sp. C33 whole genome sequece.</title>
        <authorList>
            <person name="Park C."/>
        </authorList>
    </citation>
    <scope>NUCLEOTIDE SEQUENCE [LARGE SCALE GENOMIC DNA]</scope>
    <source>
        <strain evidence="8 9">C33</strain>
    </source>
</reference>
<keyword evidence="4 7" id="KW-0812">Transmembrane</keyword>
<comment type="similarity">
    <text evidence="2">Belongs to the UPF0719 family.</text>
</comment>
<organism evidence="8 9">
    <name type="scientific">Sphingomonas changnyeongensis</name>
    <dbReference type="NCBI Taxonomy" id="2698679"/>
    <lineage>
        <taxon>Bacteria</taxon>
        <taxon>Pseudomonadati</taxon>
        <taxon>Pseudomonadota</taxon>
        <taxon>Alphaproteobacteria</taxon>
        <taxon>Sphingomonadales</taxon>
        <taxon>Sphingomonadaceae</taxon>
        <taxon>Sphingomonas</taxon>
    </lineage>
</organism>
<dbReference type="KEGG" id="schy:GVO57_13840"/>
<evidence type="ECO:0000256" key="1">
    <source>
        <dbReference type="ARBA" id="ARBA00004651"/>
    </source>
</evidence>
<comment type="subcellular location">
    <subcellularLocation>
        <location evidence="1">Cell membrane</location>
        <topology evidence="1">Multi-pass membrane protein</topology>
    </subcellularLocation>
</comment>
<dbReference type="PANTHER" id="PTHR40043">
    <property type="entry name" value="UPF0719 INNER MEMBRANE PROTEIN YJFL"/>
    <property type="match status" value="1"/>
</dbReference>
<name>A0A7Z2SAB5_9SPHN</name>
<keyword evidence="9" id="KW-1185">Reference proteome</keyword>
<evidence type="ECO:0000256" key="5">
    <source>
        <dbReference type="ARBA" id="ARBA00022989"/>
    </source>
</evidence>
<protein>
    <submittedName>
        <fullName evidence="8">DUF350 domain-containing protein</fullName>
    </submittedName>
</protein>
<dbReference type="PANTHER" id="PTHR40043:SF1">
    <property type="entry name" value="UPF0719 INNER MEMBRANE PROTEIN YJFL"/>
    <property type="match status" value="1"/>
</dbReference>
<feature type="transmembrane region" description="Helical" evidence="7">
    <location>
        <begin position="12"/>
        <end position="33"/>
    </location>
</feature>
<accession>A0A7Z2SAB5</accession>
<evidence type="ECO:0000313" key="9">
    <source>
        <dbReference type="Proteomes" id="UP000464468"/>
    </source>
</evidence>
<dbReference type="InterPro" id="IPR007140">
    <property type="entry name" value="DUF350"/>
</dbReference>
<evidence type="ECO:0000313" key="8">
    <source>
        <dbReference type="EMBL" id="QHL91679.1"/>
    </source>
</evidence>
<keyword evidence="3" id="KW-1003">Cell membrane</keyword>
<dbReference type="AlphaFoldDB" id="A0A7Z2SAB5"/>
<proteinExistence type="inferred from homology"/>
<keyword evidence="6 7" id="KW-0472">Membrane</keyword>